<sequence>MSIVKNILKWLFYFLLLPLTYLIVSLLLSAITVNNDEVDSHPQKTIYLSTNGVHINIVLAKGDINRSLLSGIKHEETEEYLSFGWGDAEFYLNTPTWNDLTFKTAFKALFLKSSTLMHITRYKQKQTDWIAIKVTESELKKLNAYLLETFKTDENGLKIRLKNKGYAANDDFYKANGSYSCFKTSNTWANTGFKKSGLKACLWTPFDFGLLNKYE</sequence>
<dbReference type="EMBL" id="QEHR01000007">
    <property type="protein sequence ID" value="PVW13914.1"/>
    <property type="molecule type" value="Genomic_DNA"/>
</dbReference>
<organism evidence="2 3">
    <name type="scientific">Marixanthomonas spongiae</name>
    <dbReference type="NCBI Taxonomy" id="2174845"/>
    <lineage>
        <taxon>Bacteria</taxon>
        <taxon>Pseudomonadati</taxon>
        <taxon>Bacteroidota</taxon>
        <taxon>Flavobacteriia</taxon>
        <taxon>Flavobacteriales</taxon>
        <taxon>Flavobacteriaceae</taxon>
        <taxon>Marixanthomonas</taxon>
    </lineage>
</organism>
<evidence type="ECO:0000256" key="1">
    <source>
        <dbReference type="SAM" id="Phobius"/>
    </source>
</evidence>
<dbReference type="InterPro" id="IPR011727">
    <property type="entry name" value="CHP02117"/>
</dbReference>
<comment type="caution">
    <text evidence="2">The sequence shown here is derived from an EMBL/GenBank/DDBJ whole genome shotgun (WGS) entry which is preliminary data.</text>
</comment>
<proteinExistence type="predicted"/>
<evidence type="ECO:0000313" key="3">
    <source>
        <dbReference type="Proteomes" id="UP000245962"/>
    </source>
</evidence>
<keyword evidence="1" id="KW-0472">Membrane</keyword>
<dbReference type="Proteomes" id="UP000245962">
    <property type="component" value="Unassembled WGS sequence"/>
</dbReference>
<protein>
    <submittedName>
        <fullName evidence="2">DUF2459 domain-containing protein</fullName>
    </submittedName>
</protein>
<dbReference type="OrthoDB" id="211174at2"/>
<keyword evidence="3" id="KW-1185">Reference proteome</keyword>
<reference evidence="2 3" key="1">
    <citation type="submission" date="2018-04" db="EMBL/GenBank/DDBJ databases">
        <title>Marixanthomonas spongiae HN-E44 sp. nov., isolated from a marine sponge.</title>
        <authorList>
            <person name="Luo L."/>
            <person name="Zhuang L."/>
        </authorList>
    </citation>
    <scope>NUCLEOTIDE SEQUENCE [LARGE SCALE GENOMIC DNA]</scope>
    <source>
        <strain evidence="2 3">HN-E44</strain>
    </source>
</reference>
<dbReference type="RefSeq" id="WP_116695045.1">
    <property type="nucleotide sequence ID" value="NZ_QEHR01000007.1"/>
</dbReference>
<feature type="transmembrane region" description="Helical" evidence="1">
    <location>
        <begin position="12"/>
        <end position="33"/>
    </location>
</feature>
<keyword evidence="1" id="KW-1133">Transmembrane helix</keyword>
<keyword evidence="1" id="KW-0812">Transmembrane</keyword>
<evidence type="ECO:0000313" key="2">
    <source>
        <dbReference type="EMBL" id="PVW13914.1"/>
    </source>
</evidence>
<accession>A0A2U0HYI3</accession>
<gene>
    <name evidence="2" type="ORF">DDV96_12245</name>
</gene>
<dbReference type="Pfam" id="PF09601">
    <property type="entry name" value="DUF2459"/>
    <property type="match status" value="1"/>
</dbReference>
<name>A0A2U0HYI3_9FLAO</name>
<dbReference type="AlphaFoldDB" id="A0A2U0HYI3"/>